<keyword evidence="3" id="KW-1185">Reference proteome</keyword>
<evidence type="ECO:0000313" key="2">
    <source>
        <dbReference type="EMBL" id="CAI5739034.1"/>
    </source>
</evidence>
<protein>
    <submittedName>
        <fullName evidence="2">Uncharacterized protein</fullName>
    </submittedName>
</protein>
<keyword evidence="1" id="KW-0802">TPR repeat</keyword>
<sequence>MEVAMLREDLMQCWLAEALVQVLERASKEKYALVSMGDGVIAEQGAILSELGVVAAKKQVRGIIDAMSTLEESWKESVLLVLHNPTRLVGLEATTRAMNSSSMYHLSHFGATRKTSDWRKSFKFITQPLDCLRDQCGWHFVMEIVRWVADSSGYVTNEEETFGAARATMFSSINQLPFQLLLLVLRWSHFHPQLLRACATKLQRQTQLIPQARVRRELVAMQRREVQLWSSLYPLTEAVEDTANWKEELSSSLLALDTSSRTQVTSLKLARLSKCCLWDTQKQFYKNQGIRAWASGTIPFGVSSSSFLAAAYARITIDFLLSNADTVEPPINENYLPNCFVWEAASGSCKFLHSFMLHFTQLIKTNDEFEIRGLMPLVVATDLSDRVLSSRRQMLCFRPFIERGQLDFALFDTHEFVHGNATVSGTRKTLELLHSRRRWHVGNDGPVVLMGNYFFDSLRADIFTVTAIHQDHLPATNANEVHARDDGPKNERVLMQVALLDETISNIAEIDISLCSVADLNTQAIYEDDRLNATLVQVLDQFQSRCDVSASVSSTGLIIFPIETFEFFLALVDRDSATKAFPIAILAGDARFSFRNAISSAFITTTSVKSRTEEGSTDKVGLELPQLSPHPDCFCLPVDFEIFEMFFDQLNCSNAQISASTKLISSPASDTFDVFFAAIEPQTQESAVTRGKATLAPFFTKAQHTSFKHQFASFTPGDCDMLWGMMSFDNGGRCFSADTLLAILAQTGWDFDLFEVLRWELLGRWRRQTTNNKSEHYQNILVEAGIKSWQTFYNMEQQSEMDTTMRKIRLELARWFYELEADKSVLEILMPWREKAHKDISSDDVTIFYLLGRTSLRMNEYKSALSFFRLCAGLVPTKLKFQRQVARTMLALQTLESASNGSNASDGN</sequence>
<feature type="repeat" description="TPR" evidence="1">
    <location>
        <begin position="845"/>
        <end position="878"/>
    </location>
</feature>
<name>A0AAV0UQ86_9STRA</name>
<dbReference type="Proteomes" id="UP001162029">
    <property type="component" value="Unassembled WGS sequence"/>
</dbReference>
<dbReference type="PROSITE" id="PS50005">
    <property type="entry name" value="TPR"/>
    <property type="match status" value="1"/>
</dbReference>
<dbReference type="InterPro" id="IPR019734">
    <property type="entry name" value="TPR_rpt"/>
</dbReference>
<dbReference type="EMBL" id="CANTFM010001397">
    <property type="protein sequence ID" value="CAI5739034.1"/>
    <property type="molecule type" value="Genomic_DNA"/>
</dbReference>
<proteinExistence type="predicted"/>
<reference evidence="2" key="1">
    <citation type="submission" date="2022-12" db="EMBL/GenBank/DDBJ databases">
        <authorList>
            <person name="Webb A."/>
        </authorList>
    </citation>
    <scope>NUCLEOTIDE SEQUENCE</scope>
    <source>
        <strain evidence="2">Pd1</strain>
    </source>
</reference>
<accession>A0AAV0UQ86</accession>
<dbReference type="AlphaFoldDB" id="A0AAV0UQ86"/>
<organism evidence="2 3">
    <name type="scientific">Peronospora destructor</name>
    <dbReference type="NCBI Taxonomy" id="86335"/>
    <lineage>
        <taxon>Eukaryota</taxon>
        <taxon>Sar</taxon>
        <taxon>Stramenopiles</taxon>
        <taxon>Oomycota</taxon>
        <taxon>Peronosporomycetes</taxon>
        <taxon>Peronosporales</taxon>
        <taxon>Peronosporaceae</taxon>
        <taxon>Peronospora</taxon>
    </lineage>
</organism>
<gene>
    <name evidence="2" type="ORF">PDE001_LOCUS7079</name>
</gene>
<comment type="caution">
    <text evidence="2">The sequence shown here is derived from an EMBL/GenBank/DDBJ whole genome shotgun (WGS) entry which is preliminary data.</text>
</comment>
<evidence type="ECO:0000256" key="1">
    <source>
        <dbReference type="PROSITE-ProRule" id="PRU00339"/>
    </source>
</evidence>
<evidence type="ECO:0000313" key="3">
    <source>
        <dbReference type="Proteomes" id="UP001162029"/>
    </source>
</evidence>